<dbReference type="Proteomes" id="UP000093281">
    <property type="component" value="Unassembled WGS sequence"/>
</dbReference>
<proteinExistence type="predicted"/>
<reference evidence="3" key="1">
    <citation type="submission" date="2015-05" db="EMBL/GenBank/DDBJ databases">
        <authorList>
            <person name="Rovetto F."/>
            <person name="Cocolin L."/>
            <person name="Illeghems K."/>
            <person name="Van Nieuwerburgh F."/>
            <person name="Houf K."/>
        </authorList>
    </citation>
    <scope>NUCLEOTIDE SEQUENCE [LARGE SCALE GENOMIC DNA]</scope>
    <source>
        <strain evidence="3">DU22</strain>
    </source>
</reference>
<organism evidence="2 3">
    <name type="scientific">Aliarcobacter thereius</name>
    <dbReference type="NCBI Taxonomy" id="544718"/>
    <lineage>
        <taxon>Bacteria</taxon>
        <taxon>Pseudomonadati</taxon>
        <taxon>Campylobacterota</taxon>
        <taxon>Epsilonproteobacteria</taxon>
        <taxon>Campylobacterales</taxon>
        <taxon>Arcobacteraceae</taxon>
        <taxon>Aliarcobacter</taxon>
    </lineage>
</organism>
<evidence type="ECO:0008006" key="4">
    <source>
        <dbReference type="Google" id="ProtNLM"/>
    </source>
</evidence>
<accession>A0A1C0B7D7</accession>
<comment type="caution">
    <text evidence="2">The sequence shown here is derived from an EMBL/GenBank/DDBJ whole genome shotgun (WGS) entry which is preliminary data.</text>
</comment>
<dbReference type="RefSeq" id="WP_066185441.1">
    <property type="nucleotide sequence ID" value="NZ_LCUJ01000002.1"/>
</dbReference>
<sequence>MSNEVRIKIKIDSKSQELILMNQQVKELGKSFNDTDTFANTFAKRLNLFGHAYVAFQTLKNTVGALASEGFKLNETFQVLNNSLTMSSAVTMSNINIIGQQLSTQEKYALANVKATKSLELLQKASLNTSLSFEQNVKMYDTMYLSMQKTGASTEDMVYITEKLAVAVGDKVDFNSIIAGVDGLADGTVMANSDLGRFLKSIGLSNEAIKESTDVVGLFKDKLSGFESLDSYSSKISKLGNAKDELAKNIMKLPFDYIESKIPKTTSLLNSWAKAMNELNVEISNASKLNSYDDLILKQYKLLGEIARVKKDKFMWDSDQKRQIKELNAELEIVFQKLENIRKQDEALANTQRAIDLTEYKKVIQEVLDPTSLKIDEINQKYIKMQNSFKEAKEDETLLIESWIKELDKLNETSSTNIKSLDNLNKAYQEIAQIGMSDYQKSLLGITTQTQSWIDAGVNLNEALKAQKLLINNLNSEKNIKNIDDEFETYNSMLEAQLRLNEATSDWNSNLTGTSAALADVSTAMSKLGKVTLVNLQEEAKLKAKYDKDREKSKNNPTKLQEIELKYLKDKGELEKSNTNAMLKGYSDLAGAMSTLFKDGSKEQAAFQIAQTSLALVEGTRAVLSAGTGDPYTAPARMVAMAAMVAPLLKNIGVMFGMNKSSESWDEFSKQEANSGIGSLLGDSKKASDSLNNSLTTLKDFAQPQFRVLSDMNKAVQNINNQIGGVAKLLINNSDFAMGKNYQGIDIGWKNNSFSKVFENIDDTMSDVLGKDFKKLFDVSGMGLINKSLGKLAGGLFGKKSTTVSLHDSGLAFNAQNIQDALGGIFGQQYQVNQRVEKKKSWFGSSTKTYYDSYFQALDKETNRQFTLVVNSLYDTVLQSGEALDVASNETAKNLGNFVVNLGKISLKDKTGEEIQELLGNVFSKLGDDLVKTAFPLLDDFQAIGEGMFETLQRVGMGIEESKYYIKRLGADFESINYLDIENKQSKDIGFEALSQSIVKFEEATFGVNNNLLAIIDGLEMSAEELFSIYQNLDELRDRLIFLNHDSQGLSSDMISGAGNVNALTDGFNAYFENFLSSDEQLKFKTEQLRESFETLGLALPSSKDEFRGLLDSMDLTTAGGQELYGRLIVLSKTFAEVSDETTAAIDELNSVNLDGFLNQIDKISGTLNSLKDTALGFINSFDNSSLDLQGNLISYNQKRAEFESYFENGALKEDADFNRTKTLYQELSNLGKNIAKEDDNLKNSLINQFQSDITDFDFANDVIKVNIVDGLAPLIDLSLQQSSSLKDIFNNNALTTDELFKNVASYLDFNNTDTNYNESAMALLERLNPYMAYDISKILEDIRVQASKNRLLKLNSYAVGSTNIEYDQFAQLHKGEVIVPKNFSDGLRAGDLSLGNNKELVDEIKNLINISIQGFNEFRKLRKEVEDIKEAM</sequence>
<evidence type="ECO:0000256" key="1">
    <source>
        <dbReference type="SAM" id="Coils"/>
    </source>
</evidence>
<keyword evidence="1" id="KW-0175">Coiled coil</keyword>
<dbReference type="EMBL" id="LCUJ01000002">
    <property type="protein sequence ID" value="OCL99516.1"/>
    <property type="molecule type" value="Genomic_DNA"/>
</dbReference>
<protein>
    <recommendedName>
        <fullName evidence="4">Phage tail tape measure protein</fullName>
    </recommendedName>
</protein>
<feature type="coiled-coil region" evidence="1">
    <location>
        <begin position="375"/>
        <end position="413"/>
    </location>
</feature>
<dbReference type="OrthoDB" id="5350549at2"/>
<dbReference type="PATRIC" id="fig|544718.51.peg.545"/>
<name>A0A1C0B7D7_9BACT</name>
<gene>
    <name evidence="2" type="ORF">AAX29_00557</name>
</gene>
<evidence type="ECO:0000313" key="2">
    <source>
        <dbReference type="EMBL" id="OCL99516.1"/>
    </source>
</evidence>
<evidence type="ECO:0000313" key="3">
    <source>
        <dbReference type="Proteomes" id="UP000093281"/>
    </source>
</evidence>